<feature type="compositionally biased region" description="Low complexity" evidence="13">
    <location>
        <begin position="1670"/>
        <end position="1679"/>
    </location>
</feature>
<proteinExistence type="inferred from homology"/>
<feature type="region of interest" description="Disordered" evidence="13">
    <location>
        <begin position="1670"/>
        <end position="1690"/>
    </location>
</feature>
<feature type="region of interest" description="Disordered" evidence="13">
    <location>
        <begin position="406"/>
        <end position="438"/>
    </location>
</feature>
<keyword evidence="7" id="KW-0072">Autophagy</keyword>
<dbReference type="GO" id="GO:0000045">
    <property type="term" value="P:autophagosome assembly"/>
    <property type="evidence" value="ECO:0007669"/>
    <property type="project" value="TreeGrafter"/>
</dbReference>
<name>A0A117NLF4_PENFR</name>
<feature type="compositionally biased region" description="Polar residues" evidence="13">
    <location>
        <begin position="490"/>
        <end position="504"/>
    </location>
</feature>
<dbReference type="Proteomes" id="UP000055045">
    <property type="component" value="Unassembled WGS sequence"/>
</dbReference>
<dbReference type="Pfam" id="PF13329">
    <property type="entry name" value="ATG2_CAD"/>
    <property type="match status" value="1"/>
</dbReference>
<dbReference type="PANTHER" id="PTHR13190:SF1">
    <property type="entry name" value="AUTOPHAGY-RELATED 2, ISOFORM A"/>
    <property type="match status" value="1"/>
</dbReference>
<evidence type="ECO:0000256" key="12">
    <source>
        <dbReference type="ARBA" id="ARBA00024631"/>
    </source>
</evidence>
<keyword evidence="15" id="KW-1185">Reference proteome</keyword>
<comment type="catalytic activity">
    <reaction evidence="10">
        <text>a 1,2-diacyl-sn-glycero-3-phospho-L-serine(in) = a 1,2-diacyl-sn-glycero-3-phospho-L-serine(out)</text>
        <dbReference type="Rhea" id="RHEA:38663"/>
        <dbReference type="ChEBI" id="CHEBI:57262"/>
    </reaction>
</comment>
<evidence type="ECO:0000256" key="2">
    <source>
        <dbReference type="ARBA" id="ARBA00004623"/>
    </source>
</evidence>
<keyword evidence="5" id="KW-0813">Transport</keyword>
<feature type="compositionally biased region" description="Polar residues" evidence="13">
    <location>
        <begin position="293"/>
        <end position="302"/>
    </location>
</feature>
<evidence type="ECO:0000256" key="10">
    <source>
        <dbReference type="ARBA" id="ARBA00024479"/>
    </source>
</evidence>
<evidence type="ECO:0000256" key="1">
    <source>
        <dbReference type="ARBA" id="ARBA00004406"/>
    </source>
</evidence>
<feature type="region of interest" description="Disordered" evidence="13">
    <location>
        <begin position="656"/>
        <end position="690"/>
    </location>
</feature>
<reference evidence="14 15" key="1">
    <citation type="submission" date="2015-10" db="EMBL/GenBank/DDBJ databases">
        <title>Genome sequencing of Penicillium freii.</title>
        <authorList>
            <person name="Nguyen H.D."/>
            <person name="Visagie C.M."/>
            <person name="Seifert K.A."/>
        </authorList>
    </citation>
    <scope>NUCLEOTIDE SEQUENCE [LARGE SCALE GENOMIC DNA]</scope>
    <source>
        <strain evidence="14 15">DAOM 242723</strain>
    </source>
</reference>
<feature type="region of interest" description="Disordered" evidence="13">
    <location>
        <begin position="108"/>
        <end position="161"/>
    </location>
</feature>
<dbReference type="InterPro" id="IPR026849">
    <property type="entry name" value="ATG2"/>
</dbReference>
<evidence type="ECO:0000313" key="14">
    <source>
        <dbReference type="EMBL" id="KUM57620.1"/>
    </source>
</evidence>
<comment type="catalytic activity">
    <reaction evidence="11">
        <text>a 1,2-diacyl-sn-glycero-3-phosphoethanolamine(in) = a 1,2-diacyl-sn-glycero-3-phosphoethanolamine(out)</text>
        <dbReference type="Rhea" id="RHEA:38895"/>
        <dbReference type="ChEBI" id="CHEBI:64612"/>
    </reaction>
</comment>
<dbReference type="GO" id="GO:0061908">
    <property type="term" value="C:phagophore"/>
    <property type="evidence" value="ECO:0007669"/>
    <property type="project" value="TreeGrafter"/>
</dbReference>
<feature type="compositionally biased region" description="Basic and acidic residues" evidence="13">
    <location>
        <begin position="411"/>
        <end position="423"/>
    </location>
</feature>
<keyword evidence="8" id="KW-0445">Lipid transport</keyword>
<feature type="region of interest" description="Disordered" evidence="13">
    <location>
        <begin position="291"/>
        <end position="320"/>
    </location>
</feature>
<dbReference type="GO" id="GO:0005789">
    <property type="term" value="C:endoplasmic reticulum membrane"/>
    <property type="evidence" value="ECO:0007669"/>
    <property type="project" value="UniProtKB-SubCell"/>
</dbReference>
<feature type="region of interest" description="Disordered" evidence="13">
    <location>
        <begin position="1605"/>
        <end position="1625"/>
    </location>
</feature>
<comment type="subcellular location">
    <subcellularLocation>
        <location evidence="1">Endoplasmic reticulum membrane</location>
        <topology evidence="1">Peripheral membrane protein</topology>
    </subcellularLocation>
    <subcellularLocation>
        <location evidence="2">Preautophagosomal structure membrane</location>
        <topology evidence="2">Peripheral membrane protein</topology>
    </subcellularLocation>
</comment>
<keyword evidence="6" id="KW-0256">Endoplasmic reticulum</keyword>
<gene>
    <name evidence="14" type="ORF">ACN42_g9557</name>
</gene>
<feature type="compositionally biased region" description="Polar residues" evidence="13">
    <location>
        <begin position="428"/>
        <end position="438"/>
    </location>
</feature>
<dbReference type="GO" id="GO:0061723">
    <property type="term" value="P:glycophagy"/>
    <property type="evidence" value="ECO:0007669"/>
    <property type="project" value="TreeGrafter"/>
</dbReference>
<dbReference type="GO" id="GO:0034045">
    <property type="term" value="C:phagophore assembly site membrane"/>
    <property type="evidence" value="ECO:0007669"/>
    <property type="project" value="UniProtKB-SubCell"/>
</dbReference>
<dbReference type="GO" id="GO:0043495">
    <property type="term" value="F:protein-membrane adaptor activity"/>
    <property type="evidence" value="ECO:0007669"/>
    <property type="project" value="TreeGrafter"/>
</dbReference>
<evidence type="ECO:0000256" key="7">
    <source>
        <dbReference type="ARBA" id="ARBA00023006"/>
    </source>
</evidence>
<accession>A0A117NLF4</accession>
<sequence>MASYFMPSFFQKRLLKYALSRLGLVDTEALDPDNLGIRWGQRSTIELKDIGLKPEKLSTLLNLPPSCELLSARVQLLRITLPADFHNSGILCEANGIDVHIRLLSEEPTKGQHTKRKGEKDNHSAVPTPSGLAESFLESEPKEEREELQAAISSQSQVLPHDPLAWSTDDDNDNELGLGNETLSLPSFVAGFLKGVVDRLQLKIKDVVVRVDMELKQDGTSKRQPEHKPDLVAGLLSVGEIDVHGVSEKPAGSEERLPFREGKRLISIADINVGLVSDPSVFSNYSRFAAPASPSTTMRSKGSQPSSRAPSPSPLDRSEEQPLAMTKSTIFEPPQAFGHSSTTTANLEASAFSHGRFSDADSDSGSHRGGYMEDSQIFGDDPFQDNPGYLDSVIDTQFDNFEDEQSPVIHPQEDRETGSEWRSHLSHGRQSLYQSQQVEYSDEPLIPSDSYHMSQNYDTHHSQMGSEIDEITPPIQHYNDYNENERNERSQLSVSSHHFSTSPPRSEPDSTGSREEPPNADLNESQLFSHDEAQSLYMSAISQDANESFMPQMPGAWGSFGGASNSQSAFDDRSKNTALIEPTQSTQIQDEANSRYTAPPDDNLTEQHDLDDQAQSQTLHKDSPSTPSSPGLLRINEMRKSVLTVDKILLWLSPPDSEEEVSAEPSPVSHKENADSDLNESTVSFGDSAPEESLLASRAYKSTRFGRDVVEARAQPSAENELPEIAVEVFSVSVHFDIATGWLLTKIGQKLSQALGTAEKDLSEKQSRKDQPARTPPVHLVVHALSIKFIERVSGHLYSSDNSGSPLSPPYSMEDVILRLTLFGLDARVSAQSISTKLNLHVSKFAFGFASEDIIFFDERLKMRESTRDVLSPSQGDISISLVKSADLAKVDISTLPLHINLNIQRLEEALGWMGGLSTILELGSSMSSVSTVKGGPPPSKQRPRGVHFETPAPVVDTTKNMSALWKVNARVGAILLDVTGETHCLQLTTTAVKIVSRFEGIGVQIDKAKMIGPLSIDDASSDTPAKITLNNIRLEFLFAPKEVDLDRLLTLITPSQDKFEVEDDIMLDTLLRQRRQGSVLRVTVGRLETVISDTSGLEPLSSLAVELSRLSNVTKYLPEDDRPGILTLMLVRDFQGRVHVGGEVGDIESQLTDVEVAHITMPSLTAAQIGTMAVSRNNDEELVGHSLWPPNKYRDPDQSYPPVLMARFIPDEMDPTYKVKLHNLLVEYTVPSVAAFLGLGGDKMGGDLASSMVNSIANLAEHSIPSSSMTGRPMSNESSSSSKPVKLAVVFRDCVLGLNPRNSPAKGLAVLTNAKFEGSIHGEESAEASLDIRKASLMIIDDVYHEGVDNLHQRGSVVPQDTQAQAYIDKGYVPVSSISSATAGVKLTGAEDGTKSLDVELRDDLLILETCADSTQTLISIMNGLQPPTPPNVNIKYRTEVMPIQDMFASFTGDAFAAEPPLPSDDGLATISEGSSREDQLLDELEYVSDFYPAKGGLGGVGIEGMEPGSNDLLDSFHSQYQVSSSMTELDFQEDHFAKKSAVGGTAHRWDSTQNTYGLTNDTKLERSPLRVRVRDVHFIWNLFDGYDWQRTRDTISKAVKDVETKATERRSRGSRMSPSAEDEEESVIGDFLFNSIYIGIPANKDPRELHREINHDIDDFTSETGSYATTTTVTGAGSRQGRSTSKREKKLRLHRSKHHKMTFELKGVSADLIIFPPGLEETQSSLDVRVKDLEIYDHVPTSTWKKFATYMREAGEKESGTSMVHLEVLTVKPVPELAASEIVLKATVLPLRLHVDQDALDFMSRFFEFRDETAESSDAPGDVPFLQRVEINAVQVKLDFKPKRVDYAGLRSGRTTEFMNFFVLDGADMVLRHVIIYGVSGFDRMGQTLNDIWMPDVKQNQLPGVLAGLAPIRSLVNVGGGVRDLVVVPMREYRKDGRIVRSIQKGALAFAKTTSNELVKLGAKLAIGTQTVLQGAEDMLTTPSAPAYDDDSLDEDEAKKISLYADQPVGVVQGLRGAFSGLERDLLLARDAIVAVPGEVVESGSAKAAAKAVWKRAPTVILRPAIGVSKAVGQTLLGAGNTLDPSNRRKMEDKYKRY</sequence>
<comment type="similarity">
    <text evidence="3">Belongs to the ATG2 family.</text>
</comment>
<evidence type="ECO:0000256" key="11">
    <source>
        <dbReference type="ARBA" id="ARBA00024615"/>
    </source>
</evidence>
<evidence type="ECO:0000256" key="8">
    <source>
        <dbReference type="ARBA" id="ARBA00023055"/>
    </source>
</evidence>
<comment type="caution">
    <text evidence="14">The sequence shown here is derived from an EMBL/GenBank/DDBJ whole genome shotgun (WGS) entry which is preliminary data.</text>
</comment>
<comment type="catalytic activity">
    <reaction evidence="12">
        <text>a 1,2-diacyl-sn-glycero-3-phosphocholine(in) = a 1,2-diacyl-sn-glycero-3-phosphocholine(out)</text>
        <dbReference type="Rhea" id="RHEA:38571"/>
        <dbReference type="ChEBI" id="CHEBI:57643"/>
    </reaction>
</comment>
<dbReference type="GO" id="GO:0032266">
    <property type="term" value="F:phosphatidylinositol-3-phosphate binding"/>
    <property type="evidence" value="ECO:0007669"/>
    <property type="project" value="TreeGrafter"/>
</dbReference>
<dbReference type="EMBL" id="LLXE01000348">
    <property type="protein sequence ID" value="KUM57620.1"/>
    <property type="molecule type" value="Genomic_DNA"/>
</dbReference>
<evidence type="ECO:0000256" key="3">
    <source>
        <dbReference type="ARBA" id="ARBA00009714"/>
    </source>
</evidence>
<evidence type="ECO:0000256" key="4">
    <source>
        <dbReference type="ARBA" id="ARBA00018070"/>
    </source>
</evidence>
<evidence type="ECO:0000256" key="13">
    <source>
        <dbReference type="SAM" id="MobiDB-lite"/>
    </source>
</evidence>
<feature type="compositionally biased region" description="Basic and acidic residues" evidence="13">
    <location>
        <begin position="506"/>
        <end position="517"/>
    </location>
</feature>
<feature type="compositionally biased region" description="Basic and acidic residues" evidence="13">
    <location>
        <begin position="139"/>
        <end position="148"/>
    </location>
</feature>
<evidence type="ECO:0000256" key="5">
    <source>
        <dbReference type="ARBA" id="ARBA00022448"/>
    </source>
</evidence>
<feature type="region of interest" description="Disordered" evidence="13">
    <location>
        <begin position="549"/>
        <end position="634"/>
    </location>
</feature>
<feature type="compositionally biased region" description="Polar residues" evidence="13">
    <location>
        <begin position="613"/>
        <end position="629"/>
    </location>
</feature>
<feature type="compositionally biased region" description="Polar residues" evidence="13">
    <location>
        <begin position="582"/>
        <end position="596"/>
    </location>
</feature>
<dbReference type="GO" id="GO:0034727">
    <property type="term" value="P:piecemeal microautophagy of the nucleus"/>
    <property type="evidence" value="ECO:0007669"/>
    <property type="project" value="TreeGrafter"/>
</dbReference>
<evidence type="ECO:0000256" key="9">
    <source>
        <dbReference type="ARBA" id="ARBA00023136"/>
    </source>
</evidence>
<dbReference type="GO" id="GO:0006869">
    <property type="term" value="P:lipid transport"/>
    <property type="evidence" value="ECO:0007669"/>
    <property type="project" value="UniProtKB-KW"/>
</dbReference>
<dbReference type="PANTHER" id="PTHR13190">
    <property type="entry name" value="AUTOPHAGY-RELATED 2, ISOFORM A"/>
    <property type="match status" value="1"/>
</dbReference>
<dbReference type="GO" id="GO:0061709">
    <property type="term" value="P:reticulophagy"/>
    <property type="evidence" value="ECO:0007669"/>
    <property type="project" value="TreeGrafter"/>
</dbReference>
<evidence type="ECO:0000313" key="15">
    <source>
        <dbReference type="Proteomes" id="UP000055045"/>
    </source>
</evidence>
<dbReference type="GO" id="GO:0000422">
    <property type="term" value="P:autophagy of mitochondrion"/>
    <property type="evidence" value="ECO:0007669"/>
    <property type="project" value="TreeGrafter"/>
</dbReference>
<feature type="region of interest" description="Disordered" evidence="13">
    <location>
        <begin position="356"/>
        <end position="389"/>
    </location>
</feature>
<dbReference type="STRING" id="48697.A0A117NLF4"/>
<protein>
    <recommendedName>
        <fullName evidence="4">Autophagy-related protein 2</fullName>
    </recommendedName>
</protein>
<evidence type="ECO:0000256" key="6">
    <source>
        <dbReference type="ARBA" id="ARBA00022824"/>
    </source>
</evidence>
<keyword evidence="9" id="KW-0472">Membrane</keyword>
<feature type="region of interest" description="Disordered" evidence="13">
    <location>
        <begin position="474"/>
        <end position="522"/>
    </location>
</feature>
<organism evidence="14 15">
    <name type="scientific">Penicillium freii</name>
    <dbReference type="NCBI Taxonomy" id="48697"/>
    <lineage>
        <taxon>Eukaryota</taxon>
        <taxon>Fungi</taxon>
        <taxon>Dikarya</taxon>
        <taxon>Ascomycota</taxon>
        <taxon>Pezizomycotina</taxon>
        <taxon>Eurotiomycetes</taxon>
        <taxon>Eurotiomycetidae</taxon>
        <taxon>Eurotiales</taxon>
        <taxon>Aspergillaceae</taxon>
        <taxon>Penicillium</taxon>
    </lineage>
</organism>